<sequence>LRDLFQQALENSPSIIFIDEVDALCPKRDEVGNELGKRVVATLLTLMDGITNKNSGSQDRVVVIGATNRPNALDEALRRPGRFDREIEIGKLTSVPHALSSEEIHELAAKSHGYVGADLAAVCREAGLKAIKRGVKEKRNQDIKITINDMNDAMGEIRPSAMREILLEVPKVYWSDIGGQQEIKQKLKESIEWPLKHPEKFSRLGIRPPKGILLYGPPGCSKTLMAKALSTEAGLNFIAVKGPELFSKWVGESEKAVREVFRKARAASPSIDEIDALTVKRGVGGEGGTSVVERVLSQLLNELDGIEPLVNDDALMRPGRIDRILYVGPPDLMSRREIFKIQLKKMSCGQDVDVEELASLTGGYSGAEIIAVCQEAALCAMEEDLDAKEYASLAAFLLDNGQPYKTAHAASMCEFLIELYFFPSLKNSRFIYYLGIVILVIGQVARSLAMWHAKHNFTHQIAVYKREEHVLVKTGIYA</sequence>
<proteinExistence type="predicted"/>
<gene>
    <name evidence="1" type="ORF">ACOLOM_LOCUS4643</name>
</gene>
<protein>
    <submittedName>
        <fullName evidence="1">6047_t:CDS:1</fullName>
    </submittedName>
</protein>
<keyword evidence="2" id="KW-1185">Reference proteome</keyword>
<dbReference type="Proteomes" id="UP000789525">
    <property type="component" value="Unassembled WGS sequence"/>
</dbReference>
<feature type="non-terminal residue" evidence="1">
    <location>
        <position position="1"/>
    </location>
</feature>
<evidence type="ECO:0000313" key="1">
    <source>
        <dbReference type="EMBL" id="CAG8545579.1"/>
    </source>
</evidence>
<reference evidence="1" key="1">
    <citation type="submission" date="2021-06" db="EMBL/GenBank/DDBJ databases">
        <authorList>
            <person name="Kallberg Y."/>
            <person name="Tangrot J."/>
            <person name="Rosling A."/>
        </authorList>
    </citation>
    <scope>NUCLEOTIDE SEQUENCE</scope>
    <source>
        <strain evidence="1">CL356</strain>
    </source>
</reference>
<accession>A0ACA9LR89</accession>
<comment type="caution">
    <text evidence="1">The sequence shown here is derived from an EMBL/GenBank/DDBJ whole genome shotgun (WGS) entry which is preliminary data.</text>
</comment>
<evidence type="ECO:0000313" key="2">
    <source>
        <dbReference type="Proteomes" id="UP000789525"/>
    </source>
</evidence>
<organism evidence="1 2">
    <name type="scientific">Acaulospora colombiana</name>
    <dbReference type="NCBI Taxonomy" id="27376"/>
    <lineage>
        <taxon>Eukaryota</taxon>
        <taxon>Fungi</taxon>
        <taxon>Fungi incertae sedis</taxon>
        <taxon>Mucoromycota</taxon>
        <taxon>Glomeromycotina</taxon>
        <taxon>Glomeromycetes</taxon>
        <taxon>Diversisporales</taxon>
        <taxon>Acaulosporaceae</taxon>
        <taxon>Acaulospora</taxon>
    </lineage>
</organism>
<name>A0ACA9LR89_9GLOM</name>
<dbReference type="EMBL" id="CAJVPT010007830">
    <property type="protein sequence ID" value="CAG8545579.1"/>
    <property type="molecule type" value="Genomic_DNA"/>
</dbReference>